<protein>
    <submittedName>
        <fullName evidence="2">Uncharacterized protein</fullName>
    </submittedName>
</protein>
<feature type="region of interest" description="Disordered" evidence="1">
    <location>
        <begin position="117"/>
        <end position="138"/>
    </location>
</feature>
<sequence>MENDGSPWNFYPDDTQYPVESNDPLNHTASNPHEPRPVENPKYAKHRNFDCSEIYDTYGKLFGDTCDSMKYAVSPTKLSQWGFDFSTDSDRDGGDMMPINAEATDSSGSPIEGRAGSSMNISGHCSGDKRKFKNRKQRGKKKMYGAEEVSASLEQMISVGEDLASIARSTEKGVMSVTESVDELLSTGHVQEGDELYLFALWFLREKSNRSSYSAAKTPYLRFKFVEYCFERDKNSRPRKV</sequence>
<keyword evidence="3" id="KW-1185">Reference proteome</keyword>
<evidence type="ECO:0000313" key="2">
    <source>
        <dbReference type="EMBL" id="CAI9776398.1"/>
    </source>
</evidence>
<dbReference type="Proteomes" id="UP000834106">
    <property type="component" value="Chromosome 14"/>
</dbReference>
<dbReference type="AlphaFoldDB" id="A0AAD2E516"/>
<dbReference type="EMBL" id="OU503049">
    <property type="protein sequence ID" value="CAI9776398.1"/>
    <property type="molecule type" value="Genomic_DNA"/>
</dbReference>
<reference evidence="2" key="1">
    <citation type="submission" date="2023-05" db="EMBL/GenBank/DDBJ databases">
        <authorList>
            <person name="Huff M."/>
        </authorList>
    </citation>
    <scope>NUCLEOTIDE SEQUENCE</scope>
</reference>
<evidence type="ECO:0000313" key="3">
    <source>
        <dbReference type="Proteomes" id="UP000834106"/>
    </source>
</evidence>
<organism evidence="2 3">
    <name type="scientific">Fraxinus pennsylvanica</name>
    <dbReference type="NCBI Taxonomy" id="56036"/>
    <lineage>
        <taxon>Eukaryota</taxon>
        <taxon>Viridiplantae</taxon>
        <taxon>Streptophyta</taxon>
        <taxon>Embryophyta</taxon>
        <taxon>Tracheophyta</taxon>
        <taxon>Spermatophyta</taxon>
        <taxon>Magnoliopsida</taxon>
        <taxon>eudicotyledons</taxon>
        <taxon>Gunneridae</taxon>
        <taxon>Pentapetalae</taxon>
        <taxon>asterids</taxon>
        <taxon>lamiids</taxon>
        <taxon>Lamiales</taxon>
        <taxon>Oleaceae</taxon>
        <taxon>Oleeae</taxon>
        <taxon>Fraxinus</taxon>
    </lineage>
</organism>
<evidence type="ECO:0000256" key="1">
    <source>
        <dbReference type="SAM" id="MobiDB-lite"/>
    </source>
</evidence>
<feature type="region of interest" description="Disordered" evidence="1">
    <location>
        <begin position="1"/>
        <end position="43"/>
    </location>
</feature>
<name>A0AAD2E516_9LAMI</name>
<accession>A0AAD2E516</accession>
<gene>
    <name evidence="2" type="ORF">FPE_LOCUS23828</name>
</gene>
<proteinExistence type="predicted"/>